<evidence type="ECO:0000313" key="3">
    <source>
        <dbReference type="Proteomes" id="UP000002668"/>
    </source>
</evidence>
<feature type="compositionally biased region" description="Basic and acidic residues" evidence="1">
    <location>
        <begin position="507"/>
        <end position="522"/>
    </location>
</feature>
<feature type="compositionally biased region" description="Basic and acidic residues" evidence="1">
    <location>
        <begin position="309"/>
        <end position="320"/>
    </location>
</feature>
<dbReference type="OMA" id="IRHWSGV"/>
<feature type="region of interest" description="Disordered" evidence="1">
    <location>
        <begin position="308"/>
        <end position="344"/>
    </location>
</feature>
<dbReference type="EMBL" id="FP929072">
    <property type="protein sequence ID" value="CBX91689.1"/>
    <property type="molecule type" value="Genomic_DNA"/>
</dbReference>
<sequence>MVLYHSNGRVVIAHENYLEQEAHKVATKKRYEDQIDIYNKRNQPASTENIVIVIEKQNFRTLYNQTYQTNSEYAWEWLPHQNSTEERILVNRAALIRGSTLAEEHFRYNPTSRELILPVSWPRIHITDQERSSDVKLESEFPGRIVVGGKSHVKILDPQMAYIRSDEIKSHIVPWLKKLANLMKRRNEGKETKIAGRRTTRETEDAFMNPLNANNLHMPIPDNILDKIHLYNAMLQLGLPKFVQRPLIDALILQMYKTPLNRCHLETLEITVGRFNSRGIAILDPVICHFIGTYPFRRMADRLNPATPAEDKEKFEHSPKLDSSPTSAAKHSVDETGLPRRPLHVESDGQMDFAKAHRQTLKYVDYPANRERYPADTIILPPELPVLGHSIKNWSGLRSNDSAVAAFTGFPLNIGKSYKFIRRNRKDGLSLENVRSEQTNRLAQYKYYWDNRPGLDDRGTEAPEAIGSQSKPSVGEVGPTENSESESRSATQQSPAQQQPATAPSKLCHEEDGQKDEKKNDEAGDLPQHVETGPGKRQKIDPKGGKPAKQVAQGSGAKVKTPGAAAKKGNKREARAPTTRMTRSQTKAAANNHLGQKASCFR</sequence>
<dbReference type="AlphaFoldDB" id="E4ZK94"/>
<dbReference type="VEuPathDB" id="FungiDB:LEMA_P071970.1"/>
<feature type="region of interest" description="Disordered" evidence="1">
    <location>
        <begin position="454"/>
        <end position="602"/>
    </location>
</feature>
<proteinExistence type="predicted"/>
<dbReference type="HOGENOM" id="CLU_031810_0_0_1"/>
<name>E4ZK94_LEPMJ</name>
<gene>
    <name evidence="2" type="ORF">LEMA_P071970.1</name>
</gene>
<dbReference type="Proteomes" id="UP000002668">
    <property type="component" value="Genome"/>
</dbReference>
<accession>E4ZK94</accession>
<organism evidence="3">
    <name type="scientific">Leptosphaeria maculans (strain JN3 / isolate v23.1.3 / race Av1-4-5-6-7-8)</name>
    <name type="common">Blackleg fungus</name>
    <name type="synonym">Phoma lingam</name>
    <dbReference type="NCBI Taxonomy" id="985895"/>
    <lineage>
        <taxon>Eukaryota</taxon>
        <taxon>Fungi</taxon>
        <taxon>Dikarya</taxon>
        <taxon>Ascomycota</taxon>
        <taxon>Pezizomycotina</taxon>
        <taxon>Dothideomycetes</taxon>
        <taxon>Pleosporomycetidae</taxon>
        <taxon>Pleosporales</taxon>
        <taxon>Pleosporineae</taxon>
        <taxon>Leptosphaeriaceae</taxon>
        <taxon>Plenodomus</taxon>
        <taxon>Plenodomus lingam/Leptosphaeria maculans species complex</taxon>
    </lineage>
</organism>
<feature type="compositionally biased region" description="Low complexity" evidence="1">
    <location>
        <begin position="489"/>
        <end position="505"/>
    </location>
</feature>
<dbReference type="OrthoDB" id="3798868at2759"/>
<dbReference type="eggNOG" id="ENOG502RB57">
    <property type="taxonomic scope" value="Eukaryota"/>
</dbReference>
<protein>
    <submittedName>
        <fullName evidence="2">Predicted protein</fullName>
    </submittedName>
</protein>
<feature type="compositionally biased region" description="Polar residues" evidence="1">
    <location>
        <begin position="579"/>
        <end position="589"/>
    </location>
</feature>
<evidence type="ECO:0000313" key="2">
    <source>
        <dbReference type="EMBL" id="CBX91689.1"/>
    </source>
</evidence>
<feature type="compositionally biased region" description="Basic and acidic residues" evidence="1">
    <location>
        <begin position="331"/>
        <end position="344"/>
    </location>
</feature>
<reference evidence="3" key="1">
    <citation type="journal article" date="2011" name="Nat. Commun.">
        <title>Effector diversification within compartments of the Leptosphaeria maculans genome affected by Repeat-Induced Point mutations.</title>
        <authorList>
            <person name="Rouxel T."/>
            <person name="Grandaubert J."/>
            <person name="Hane J.K."/>
            <person name="Hoede C."/>
            <person name="van de Wouw A.P."/>
            <person name="Couloux A."/>
            <person name="Dominguez V."/>
            <person name="Anthouard V."/>
            <person name="Bally P."/>
            <person name="Bourras S."/>
            <person name="Cozijnsen A.J."/>
            <person name="Ciuffetti L.M."/>
            <person name="Degrave A."/>
            <person name="Dilmaghani A."/>
            <person name="Duret L."/>
            <person name="Fudal I."/>
            <person name="Goodwin S.B."/>
            <person name="Gout L."/>
            <person name="Glaser N."/>
            <person name="Linglin J."/>
            <person name="Kema G.H.J."/>
            <person name="Lapalu N."/>
            <person name="Lawrence C.B."/>
            <person name="May K."/>
            <person name="Meyer M."/>
            <person name="Ollivier B."/>
            <person name="Poulain J."/>
            <person name="Schoch C.L."/>
            <person name="Simon A."/>
            <person name="Spatafora J.W."/>
            <person name="Stachowiak A."/>
            <person name="Turgeon B.G."/>
            <person name="Tyler B.M."/>
            <person name="Vincent D."/>
            <person name="Weissenbach J."/>
            <person name="Amselem J."/>
            <person name="Quesneville H."/>
            <person name="Oliver R.P."/>
            <person name="Wincker P."/>
            <person name="Balesdent M.-H."/>
            <person name="Howlett B.J."/>
        </authorList>
    </citation>
    <scope>NUCLEOTIDE SEQUENCE [LARGE SCALE GENOMIC DNA]</scope>
    <source>
        <strain evidence="3">JN3 / isolate v23.1.3 / race Av1-4-5-6-7-8</strain>
    </source>
</reference>
<evidence type="ECO:0000256" key="1">
    <source>
        <dbReference type="SAM" id="MobiDB-lite"/>
    </source>
</evidence>
<dbReference type="InParanoid" id="E4ZK94"/>
<dbReference type="GeneID" id="13288098"/>
<keyword evidence="3" id="KW-1185">Reference proteome</keyword>